<evidence type="ECO:0000313" key="2">
    <source>
        <dbReference type="Proteomes" id="UP000828390"/>
    </source>
</evidence>
<keyword evidence="2" id="KW-1185">Reference proteome</keyword>
<name>A0A9D4C925_DREPO</name>
<organism evidence="1 2">
    <name type="scientific">Dreissena polymorpha</name>
    <name type="common">Zebra mussel</name>
    <name type="synonym">Mytilus polymorpha</name>
    <dbReference type="NCBI Taxonomy" id="45954"/>
    <lineage>
        <taxon>Eukaryota</taxon>
        <taxon>Metazoa</taxon>
        <taxon>Spiralia</taxon>
        <taxon>Lophotrochozoa</taxon>
        <taxon>Mollusca</taxon>
        <taxon>Bivalvia</taxon>
        <taxon>Autobranchia</taxon>
        <taxon>Heteroconchia</taxon>
        <taxon>Euheterodonta</taxon>
        <taxon>Imparidentia</taxon>
        <taxon>Neoheterodontei</taxon>
        <taxon>Myida</taxon>
        <taxon>Dreissenoidea</taxon>
        <taxon>Dreissenidae</taxon>
        <taxon>Dreissena</taxon>
    </lineage>
</organism>
<proteinExistence type="predicted"/>
<evidence type="ECO:0000313" key="1">
    <source>
        <dbReference type="EMBL" id="KAH3719757.1"/>
    </source>
</evidence>
<gene>
    <name evidence="1" type="ORF">DPMN_062628</name>
</gene>
<dbReference type="EMBL" id="JAIWYP010000013">
    <property type="protein sequence ID" value="KAH3719757.1"/>
    <property type="molecule type" value="Genomic_DNA"/>
</dbReference>
<reference evidence="1" key="1">
    <citation type="journal article" date="2019" name="bioRxiv">
        <title>The Genome of the Zebra Mussel, Dreissena polymorpha: A Resource for Invasive Species Research.</title>
        <authorList>
            <person name="McCartney M.A."/>
            <person name="Auch B."/>
            <person name="Kono T."/>
            <person name="Mallez S."/>
            <person name="Zhang Y."/>
            <person name="Obille A."/>
            <person name="Becker A."/>
            <person name="Abrahante J.E."/>
            <person name="Garbe J."/>
            <person name="Badalamenti J.P."/>
            <person name="Herman A."/>
            <person name="Mangelson H."/>
            <person name="Liachko I."/>
            <person name="Sullivan S."/>
            <person name="Sone E.D."/>
            <person name="Koren S."/>
            <person name="Silverstein K.A.T."/>
            <person name="Beckman K.B."/>
            <person name="Gohl D.M."/>
        </authorList>
    </citation>
    <scope>NUCLEOTIDE SEQUENCE</scope>
    <source>
        <strain evidence="1">Duluth1</strain>
        <tissue evidence="1">Whole animal</tissue>
    </source>
</reference>
<accession>A0A9D4C925</accession>
<protein>
    <submittedName>
        <fullName evidence="1">Uncharacterized protein</fullName>
    </submittedName>
</protein>
<sequence>MLIPYVASIAADQLVPSLRLVRGYISAIESCKISYVVWSPYPESQVAPEQTARRGRLELH</sequence>
<reference evidence="1" key="2">
    <citation type="submission" date="2020-11" db="EMBL/GenBank/DDBJ databases">
        <authorList>
            <person name="McCartney M.A."/>
            <person name="Auch B."/>
            <person name="Kono T."/>
            <person name="Mallez S."/>
            <person name="Becker A."/>
            <person name="Gohl D.M."/>
            <person name="Silverstein K.A.T."/>
            <person name="Koren S."/>
            <person name="Bechman K.B."/>
            <person name="Herman A."/>
            <person name="Abrahante J.E."/>
            <person name="Garbe J."/>
        </authorList>
    </citation>
    <scope>NUCLEOTIDE SEQUENCE</scope>
    <source>
        <strain evidence="1">Duluth1</strain>
        <tissue evidence="1">Whole animal</tissue>
    </source>
</reference>
<dbReference type="Proteomes" id="UP000828390">
    <property type="component" value="Unassembled WGS sequence"/>
</dbReference>
<dbReference type="AlphaFoldDB" id="A0A9D4C925"/>
<comment type="caution">
    <text evidence="1">The sequence shown here is derived from an EMBL/GenBank/DDBJ whole genome shotgun (WGS) entry which is preliminary data.</text>
</comment>